<evidence type="ECO:0000256" key="1">
    <source>
        <dbReference type="ARBA" id="ARBA00000085"/>
    </source>
</evidence>
<dbReference type="Pfam" id="PF13181">
    <property type="entry name" value="TPR_8"/>
    <property type="match status" value="1"/>
</dbReference>
<organism evidence="10 11">
    <name type="scientific">Pedobacter hartonius</name>
    <dbReference type="NCBI Taxonomy" id="425514"/>
    <lineage>
        <taxon>Bacteria</taxon>
        <taxon>Pseudomonadati</taxon>
        <taxon>Bacteroidota</taxon>
        <taxon>Sphingobacteriia</taxon>
        <taxon>Sphingobacteriales</taxon>
        <taxon>Sphingobacteriaceae</taxon>
        <taxon>Pedobacter</taxon>
    </lineage>
</organism>
<dbReference type="PRINTS" id="PR00344">
    <property type="entry name" value="BCTRLSENSOR"/>
</dbReference>
<keyword evidence="7" id="KW-0472">Membrane</keyword>
<dbReference type="InterPro" id="IPR011990">
    <property type="entry name" value="TPR-like_helical_dom_sf"/>
</dbReference>
<dbReference type="STRING" id="425514.SAMN05443550_10691"/>
<dbReference type="EC" id="2.7.13.3" evidence="2"/>
<protein>
    <recommendedName>
        <fullName evidence="2">histidine kinase</fullName>
        <ecNumber evidence="2">2.7.13.3</ecNumber>
    </recommendedName>
</protein>
<evidence type="ECO:0000259" key="9">
    <source>
        <dbReference type="PROSITE" id="PS50109"/>
    </source>
</evidence>
<dbReference type="Gene3D" id="1.10.287.130">
    <property type="match status" value="1"/>
</dbReference>
<keyword evidence="7" id="KW-0812">Transmembrane</keyword>
<gene>
    <name evidence="10" type="ORF">SAMN05443550_10691</name>
</gene>
<dbReference type="Pfam" id="PF02518">
    <property type="entry name" value="HATPase_c"/>
    <property type="match status" value="1"/>
</dbReference>
<dbReference type="Gene3D" id="3.30.565.10">
    <property type="entry name" value="Histidine kinase-like ATPase, C-terminal domain"/>
    <property type="match status" value="1"/>
</dbReference>
<evidence type="ECO:0000256" key="4">
    <source>
        <dbReference type="ARBA" id="ARBA00022777"/>
    </source>
</evidence>
<dbReference type="InterPro" id="IPR004358">
    <property type="entry name" value="Sig_transdc_His_kin-like_C"/>
</dbReference>
<feature type="transmembrane region" description="Helical" evidence="7">
    <location>
        <begin position="388"/>
        <end position="408"/>
    </location>
</feature>
<sequence>MPVFRTLFFCFILAFSSPLLYGFQIPAQTRAAAPDIAAYEKLIIHYRYDKPDSALFFVNLGMKLARKTNNEEGVARMLNQMGMIDDNSGKAESSRQRYLEALEIYILLNNPKGIVKENIRLGVVENRKGNSASAIPYFLQALKVSEKNKDNDGIMESYITLGEVYAAQHNYQRAISYYKKAENIGKNLPFSSLKLNTCLNFGTAYRETGELSKAIFYFEKGISQSDYPEMMGLNISLTIGLAQVYYKSGVITKAIALQKGALVKSRKIANTIREFQSLMALAQSYDHINPNVSLGYLQQALVLGQSRKANKQILEALAHIAALHERLGNYKAAYLAKSTQYSIADSFYFKDISLKISNLQAQYALTKSQAKIEQLKFLNSEQSLEQRIMSWIIFGSLALLMVLGAYFFKIRKLNLLMNKTNAALIESNTVKDKLFSVLGHDLKGPLASVLNLLGLVNRGWLSEEEKTVMLTKLESHCNASLETLNLLLRWGQMQLKGVLINQTEIDPLRVIKRNTALLKEAATQKSIVIEQDVQSDLLVFCDADHLDFLIRNLLSNAIKFTPDGGHILISVRKYHDKQAIFMIKDNGVGIDEGRLESIFNVNNVSTTGTNNEKGTSLGLVISREFIIANQGRIWVESKIGEGSQFFFTLKKI</sequence>
<keyword evidence="3" id="KW-0808">Transferase</keyword>
<dbReference type="SUPFAM" id="SSF47384">
    <property type="entry name" value="Homodimeric domain of signal transducing histidine kinase"/>
    <property type="match status" value="1"/>
</dbReference>
<comment type="catalytic activity">
    <reaction evidence="1">
        <text>ATP + protein L-histidine = ADP + protein N-phospho-L-histidine.</text>
        <dbReference type="EC" id="2.7.13.3"/>
    </reaction>
</comment>
<dbReference type="InterPro" id="IPR036097">
    <property type="entry name" value="HisK_dim/P_sf"/>
</dbReference>
<keyword evidence="6" id="KW-0802">TPR repeat</keyword>
<dbReference type="OrthoDB" id="9810447at2"/>
<name>A0A1H4EQ58_9SPHI</name>
<dbReference type="InterPro" id="IPR005467">
    <property type="entry name" value="His_kinase_dom"/>
</dbReference>
<keyword evidence="8" id="KW-0732">Signal</keyword>
<keyword evidence="7" id="KW-1133">Transmembrane helix</keyword>
<evidence type="ECO:0000313" key="10">
    <source>
        <dbReference type="EMBL" id="SEA87086.1"/>
    </source>
</evidence>
<dbReference type="Gene3D" id="1.25.40.10">
    <property type="entry name" value="Tetratricopeptide repeat domain"/>
    <property type="match status" value="2"/>
</dbReference>
<keyword evidence="5" id="KW-0902">Two-component regulatory system</keyword>
<feature type="repeat" description="TPR" evidence="6">
    <location>
        <begin position="155"/>
        <end position="188"/>
    </location>
</feature>
<dbReference type="EMBL" id="FNRA01000006">
    <property type="protein sequence ID" value="SEA87086.1"/>
    <property type="molecule type" value="Genomic_DNA"/>
</dbReference>
<dbReference type="GO" id="GO:0000155">
    <property type="term" value="F:phosphorelay sensor kinase activity"/>
    <property type="evidence" value="ECO:0007669"/>
    <property type="project" value="InterPro"/>
</dbReference>
<dbReference type="Proteomes" id="UP000198850">
    <property type="component" value="Unassembled WGS sequence"/>
</dbReference>
<keyword evidence="4 10" id="KW-0418">Kinase</keyword>
<dbReference type="InterPro" id="IPR036890">
    <property type="entry name" value="HATPase_C_sf"/>
</dbReference>
<evidence type="ECO:0000256" key="3">
    <source>
        <dbReference type="ARBA" id="ARBA00022679"/>
    </source>
</evidence>
<evidence type="ECO:0000256" key="7">
    <source>
        <dbReference type="SAM" id="Phobius"/>
    </source>
</evidence>
<accession>A0A1H4EQ58</accession>
<feature type="signal peptide" evidence="8">
    <location>
        <begin position="1"/>
        <end position="21"/>
    </location>
</feature>
<dbReference type="InterPro" id="IPR003594">
    <property type="entry name" value="HATPase_dom"/>
</dbReference>
<feature type="chain" id="PRO_5011547396" description="histidine kinase" evidence="8">
    <location>
        <begin position="22"/>
        <end position="652"/>
    </location>
</feature>
<keyword evidence="11" id="KW-1185">Reference proteome</keyword>
<dbReference type="RefSeq" id="WP_090557049.1">
    <property type="nucleotide sequence ID" value="NZ_FNRA01000006.1"/>
</dbReference>
<evidence type="ECO:0000256" key="5">
    <source>
        <dbReference type="ARBA" id="ARBA00023012"/>
    </source>
</evidence>
<proteinExistence type="predicted"/>
<dbReference type="AlphaFoldDB" id="A0A1H4EQ58"/>
<evidence type="ECO:0000256" key="6">
    <source>
        <dbReference type="PROSITE-ProRule" id="PRU00339"/>
    </source>
</evidence>
<dbReference type="InterPro" id="IPR019734">
    <property type="entry name" value="TPR_rpt"/>
</dbReference>
<reference evidence="10 11" key="1">
    <citation type="submission" date="2016-10" db="EMBL/GenBank/DDBJ databases">
        <authorList>
            <person name="de Groot N.N."/>
        </authorList>
    </citation>
    <scope>NUCLEOTIDE SEQUENCE [LARGE SCALE GENOMIC DNA]</scope>
    <source>
        <strain evidence="10 11">DSM 19033</strain>
    </source>
</reference>
<dbReference type="SUPFAM" id="SSF55874">
    <property type="entry name" value="ATPase domain of HSP90 chaperone/DNA topoisomerase II/histidine kinase"/>
    <property type="match status" value="1"/>
</dbReference>
<dbReference type="SMART" id="SM00028">
    <property type="entry name" value="TPR"/>
    <property type="match status" value="4"/>
</dbReference>
<dbReference type="InterPro" id="IPR050736">
    <property type="entry name" value="Sensor_HK_Regulatory"/>
</dbReference>
<dbReference type="SMART" id="SM00387">
    <property type="entry name" value="HATPase_c"/>
    <property type="match status" value="1"/>
</dbReference>
<evidence type="ECO:0000256" key="2">
    <source>
        <dbReference type="ARBA" id="ARBA00012438"/>
    </source>
</evidence>
<dbReference type="PANTHER" id="PTHR43711">
    <property type="entry name" value="TWO-COMPONENT HISTIDINE KINASE"/>
    <property type="match status" value="1"/>
</dbReference>
<feature type="domain" description="Histidine kinase" evidence="9">
    <location>
        <begin position="437"/>
        <end position="652"/>
    </location>
</feature>
<dbReference type="Pfam" id="PF13424">
    <property type="entry name" value="TPR_12"/>
    <property type="match status" value="1"/>
</dbReference>
<dbReference type="SUPFAM" id="SSF48452">
    <property type="entry name" value="TPR-like"/>
    <property type="match status" value="2"/>
</dbReference>
<evidence type="ECO:0000313" key="11">
    <source>
        <dbReference type="Proteomes" id="UP000198850"/>
    </source>
</evidence>
<evidence type="ECO:0000256" key="8">
    <source>
        <dbReference type="SAM" id="SignalP"/>
    </source>
</evidence>
<dbReference type="PROSITE" id="PS50005">
    <property type="entry name" value="TPR"/>
    <property type="match status" value="1"/>
</dbReference>
<dbReference type="PANTHER" id="PTHR43711:SF1">
    <property type="entry name" value="HISTIDINE KINASE 1"/>
    <property type="match status" value="1"/>
</dbReference>
<dbReference type="PROSITE" id="PS50109">
    <property type="entry name" value="HIS_KIN"/>
    <property type="match status" value="1"/>
</dbReference>